<keyword evidence="10 21" id="KW-0547">Nucleotide-binding</keyword>
<dbReference type="PANTHER" id="PTHR11136:SF0">
    <property type="entry name" value="DIHYDROFOLATE SYNTHETASE-RELATED"/>
    <property type="match status" value="1"/>
</dbReference>
<comment type="catalytic activity">
    <reaction evidence="18">
        <text>10-formyltetrahydrofolyl-(gamma-L-Glu)(n) + L-glutamate + ATP = 10-formyltetrahydrofolyl-(gamma-L-Glu)(n+1) + ADP + phosphate + H(+)</text>
        <dbReference type="Rhea" id="RHEA:51904"/>
        <dbReference type="Rhea" id="RHEA-COMP:13088"/>
        <dbReference type="Rhea" id="RHEA-COMP:14300"/>
        <dbReference type="ChEBI" id="CHEBI:15378"/>
        <dbReference type="ChEBI" id="CHEBI:29985"/>
        <dbReference type="ChEBI" id="CHEBI:30616"/>
        <dbReference type="ChEBI" id="CHEBI:43474"/>
        <dbReference type="ChEBI" id="CHEBI:134413"/>
        <dbReference type="ChEBI" id="CHEBI:456216"/>
        <dbReference type="EC" id="6.3.2.17"/>
    </reaction>
</comment>
<gene>
    <name evidence="24" type="ORF">IAB75_07445</name>
</gene>
<dbReference type="SUPFAM" id="SSF53623">
    <property type="entry name" value="MurD-like peptide ligases, catalytic domain"/>
    <property type="match status" value="1"/>
</dbReference>
<evidence type="ECO:0000256" key="20">
    <source>
        <dbReference type="ARBA" id="ARBA00049161"/>
    </source>
</evidence>
<dbReference type="InterPro" id="IPR036565">
    <property type="entry name" value="Mur-like_cat_sf"/>
</dbReference>
<dbReference type="InterPro" id="IPR001645">
    <property type="entry name" value="Folylpolyglutamate_synth"/>
</dbReference>
<dbReference type="InterPro" id="IPR013221">
    <property type="entry name" value="Mur_ligase_cen"/>
</dbReference>
<sequence>MLGKLFVRFPSFQNVGAGAYKPGLDRMEFFDSLAGHPHKKYRTIHIAGTNGKGSVANMLASVLSASGQKVGLYTSPHILDFRERIRTVTEDGPSGTAVELISKEYVWDYVKKWGETFDHLEMSFFEITTAMAFSWFADCGVDVAVIETGLGGRLDSTNIITPQLSVITNIGLDHCDILGSTLPEIAFEKAGIIKPEVPVVIGESSPETDPVFERKVLYTNLPSPVFMGDRNRIMSLLTFADKVSPSLWDGHCGILAGMDLQGEYQEKNLRTVLAALDVLELRLSGDKVRDAIVHTSGRTGFRGRWEKLSDDPYIICDIGHNAHGLKYNFHQLDRMLSDDGCSSLIIIYGSVSDKDYEAVFPLMPENAAYVFTCASSRRALPAGTLKDKYLEFCSREGRPSENVYCAPTVAEAVDMALDLYRRLQDGKGSGRPAPEPVKPLVYIGGSTYVVAEAVSILRLRL</sequence>
<dbReference type="GO" id="GO:0046656">
    <property type="term" value="P:folic acid biosynthetic process"/>
    <property type="evidence" value="ECO:0007669"/>
    <property type="project" value="UniProtKB-KW"/>
</dbReference>
<evidence type="ECO:0000256" key="1">
    <source>
        <dbReference type="ARBA" id="ARBA00002714"/>
    </source>
</evidence>
<keyword evidence="13" id="KW-0289">Folate biosynthesis</keyword>
<evidence type="ECO:0000256" key="18">
    <source>
        <dbReference type="ARBA" id="ARBA00047808"/>
    </source>
</evidence>
<keyword evidence="9" id="KW-0479">Metal-binding</keyword>
<dbReference type="InterPro" id="IPR036615">
    <property type="entry name" value="Mur_ligase_C_dom_sf"/>
</dbReference>
<evidence type="ECO:0000256" key="7">
    <source>
        <dbReference type="ARBA" id="ARBA00019357"/>
    </source>
</evidence>
<evidence type="ECO:0000256" key="15">
    <source>
        <dbReference type="ARBA" id="ARBA00030592"/>
    </source>
</evidence>
<dbReference type="GO" id="GO:0046872">
    <property type="term" value="F:metal ion binding"/>
    <property type="evidence" value="ECO:0007669"/>
    <property type="project" value="UniProtKB-KW"/>
</dbReference>
<dbReference type="Gene3D" id="3.40.1190.10">
    <property type="entry name" value="Mur-like, catalytic domain"/>
    <property type="match status" value="1"/>
</dbReference>
<comment type="catalytic activity">
    <reaction evidence="19">
        <text>(6R)-5,10-methylenetetrahydrofolyl-(gamma-L-Glu)(n) + L-glutamate + ATP = (6R)-5,10-methylenetetrahydrofolyl-(gamma-L-Glu)(n+1) + ADP + phosphate + H(+)</text>
        <dbReference type="Rhea" id="RHEA:51912"/>
        <dbReference type="Rhea" id="RHEA-COMP:13257"/>
        <dbReference type="Rhea" id="RHEA-COMP:13258"/>
        <dbReference type="ChEBI" id="CHEBI:15378"/>
        <dbReference type="ChEBI" id="CHEBI:29985"/>
        <dbReference type="ChEBI" id="CHEBI:30616"/>
        <dbReference type="ChEBI" id="CHEBI:43474"/>
        <dbReference type="ChEBI" id="CHEBI:136572"/>
        <dbReference type="ChEBI" id="CHEBI:456216"/>
        <dbReference type="EC" id="6.3.2.17"/>
    </reaction>
</comment>
<evidence type="ECO:0000259" key="22">
    <source>
        <dbReference type="Pfam" id="PF02875"/>
    </source>
</evidence>
<feature type="domain" description="Mur ligase central" evidence="23">
    <location>
        <begin position="46"/>
        <end position="194"/>
    </location>
</feature>
<dbReference type="Gene3D" id="3.90.190.20">
    <property type="entry name" value="Mur ligase, C-terminal domain"/>
    <property type="match status" value="1"/>
</dbReference>
<dbReference type="InterPro" id="IPR004101">
    <property type="entry name" value="Mur_ligase_C"/>
</dbReference>
<feature type="domain" description="Mur ligase C-terminal" evidence="22">
    <location>
        <begin position="303"/>
        <end position="419"/>
    </location>
</feature>
<comment type="similarity">
    <text evidence="4 21">Belongs to the folylpolyglutamate synthase family.</text>
</comment>
<evidence type="ECO:0000256" key="5">
    <source>
        <dbReference type="ARBA" id="ARBA00013023"/>
    </source>
</evidence>
<dbReference type="EC" id="6.3.2.17" evidence="6"/>
<evidence type="ECO:0000256" key="10">
    <source>
        <dbReference type="ARBA" id="ARBA00022741"/>
    </source>
</evidence>
<evidence type="ECO:0000256" key="6">
    <source>
        <dbReference type="ARBA" id="ARBA00013025"/>
    </source>
</evidence>
<evidence type="ECO:0000256" key="3">
    <source>
        <dbReference type="ARBA" id="ARBA00005150"/>
    </source>
</evidence>
<organism evidence="24 25">
    <name type="scientific">Candidatus Cryptobacteroides avicola</name>
    <dbReference type="NCBI Taxonomy" id="2840757"/>
    <lineage>
        <taxon>Bacteria</taxon>
        <taxon>Pseudomonadati</taxon>
        <taxon>Bacteroidota</taxon>
        <taxon>Bacteroidia</taxon>
        <taxon>Bacteroidales</taxon>
        <taxon>Candidatus Cryptobacteroides</taxon>
    </lineage>
</organism>
<dbReference type="Pfam" id="PF08245">
    <property type="entry name" value="Mur_ligase_M"/>
    <property type="match status" value="1"/>
</dbReference>
<dbReference type="PROSITE" id="PS01012">
    <property type="entry name" value="FOLYLPOLYGLU_SYNT_2"/>
    <property type="match status" value="1"/>
</dbReference>
<keyword evidence="8 21" id="KW-0436">Ligase</keyword>
<evidence type="ECO:0000256" key="21">
    <source>
        <dbReference type="PIRNR" id="PIRNR001563"/>
    </source>
</evidence>
<dbReference type="InterPro" id="IPR018109">
    <property type="entry name" value="Folylpolyglutamate_synth_CS"/>
</dbReference>
<evidence type="ECO:0000256" key="14">
    <source>
        <dbReference type="ARBA" id="ARBA00030048"/>
    </source>
</evidence>
<evidence type="ECO:0000313" key="24">
    <source>
        <dbReference type="EMBL" id="MBO8483929.1"/>
    </source>
</evidence>
<evidence type="ECO:0000256" key="17">
    <source>
        <dbReference type="ARBA" id="ARBA00047493"/>
    </source>
</evidence>
<dbReference type="Pfam" id="PF02875">
    <property type="entry name" value="Mur_ligase_C"/>
    <property type="match status" value="1"/>
</dbReference>
<evidence type="ECO:0000256" key="13">
    <source>
        <dbReference type="ARBA" id="ARBA00022909"/>
    </source>
</evidence>
<evidence type="ECO:0000256" key="12">
    <source>
        <dbReference type="ARBA" id="ARBA00022842"/>
    </source>
</evidence>
<dbReference type="GO" id="GO:0005737">
    <property type="term" value="C:cytoplasm"/>
    <property type="evidence" value="ECO:0007669"/>
    <property type="project" value="TreeGrafter"/>
</dbReference>
<name>A0A940DRX3_9BACT</name>
<comment type="function">
    <text evidence="1">Functions in two distinct reactions of the de novo folate biosynthetic pathway. Catalyzes the addition of a glutamate residue to dihydropteroate (7,8-dihydropteroate or H2Pte) to form dihydrofolate (7,8-dihydrofolate monoglutamate or H2Pte-Glu). Also catalyzes successive additions of L-glutamate to tetrahydrofolate or 10-formyltetrahydrofolate or 5,10-methylenetetrahydrofolate, leading to folylpolyglutamate derivatives.</text>
</comment>
<comment type="caution">
    <text evidence="24">The sequence shown here is derived from an EMBL/GenBank/DDBJ whole genome shotgun (WGS) entry which is preliminary data.</text>
</comment>
<dbReference type="GO" id="GO:0008841">
    <property type="term" value="F:dihydrofolate synthase activity"/>
    <property type="evidence" value="ECO:0007669"/>
    <property type="project" value="UniProtKB-EC"/>
</dbReference>
<comment type="pathway">
    <text evidence="3">Cofactor biosynthesis; tetrahydrofolylpolyglutamate biosynthesis.</text>
</comment>
<dbReference type="GO" id="GO:0005524">
    <property type="term" value="F:ATP binding"/>
    <property type="evidence" value="ECO:0007669"/>
    <property type="project" value="UniProtKB-KW"/>
</dbReference>
<accession>A0A940DRX3</accession>
<evidence type="ECO:0000256" key="19">
    <source>
        <dbReference type="ARBA" id="ARBA00049035"/>
    </source>
</evidence>
<evidence type="ECO:0000313" key="25">
    <source>
        <dbReference type="Proteomes" id="UP000725002"/>
    </source>
</evidence>
<evidence type="ECO:0000256" key="2">
    <source>
        <dbReference type="ARBA" id="ARBA00004799"/>
    </source>
</evidence>
<reference evidence="24" key="2">
    <citation type="journal article" date="2021" name="PeerJ">
        <title>Extensive microbial diversity within the chicken gut microbiome revealed by metagenomics and culture.</title>
        <authorList>
            <person name="Gilroy R."/>
            <person name="Ravi A."/>
            <person name="Getino M."/>
            <person name="Pursley I."/>
            <person name="Horton D.L."/>
            <person name="Alikhan N.F."/>
            <person name="Baker D."/>
            <person name="Gharbi K."/>
            <person name="Hall N."/>
            <person name="Watson M."/>
            <person name="Adriaenssens E.M."/>
            <person name="Foster-Nyarko E."/>
            <person name="Jarju S."/>
            <person name="Secka A."/>
            <person name="Antonio M."/>
            <person name="Oren A."/>
            <person name="Chaudhuri R.R."/>
            <person name="La Ragione R."/>
            <person name="Hildebrand F."/>
            <person name="Pallen M.J."/>
        </authorList>
    </citation>
    <scope>NUCLEOTIDE SEQUENCE</scope>
    <source>
        <strain evidence="24">G3-8215</strain>
    </source>
</reference>
<proteinExistence type="inferred from homology"/>
<comment type="catalytic activity">
    <reaction evidence="20">
        <text>7,8-dihydropteroate + L-glutamate + ATP = 7,8-dihydrofolate + ADP + phosphate + H(+)</text>
        <dbReference type="Rhea" id="RHEA:23584"/>
        <dbReference type="ChEBI" id="CHEBI:15378"/>
        <dbReference type="ChEBI" id="CHEBI:17839"/>
        <dbReference type="ChEBI" id="CHEBI:29985"/>
        <dbReference type="ChEBI" id="CHEBI:30616"/>
        <dbReference type="ChEBI" id="CHEBI:43474"/>
        <dbReference type="ChEBI" id="CHEBI:57451"/>
        <dbReference type="ChEBI" id="CHEBI:456216"/>
        <dbReference type="EC" id="6.3.2.12"/>
    </reaction>
</comment>
<dbReference type="EC" id="6.3.2.12" evidence="5"/>
<dbReference type="PROSITE" id="PS01011">
    <property type="entry name" value="FOLYLPOLYGLU_SYNT_1"/>
    <property type="match status" value="1"/>
</dbReference>
<evidence type="ECO:0000256" key="16">
    <source>
        <dbReference type="ARBA" id="ARBA00032510"/>
    </source>
</evidence>
<dbReference type="EMBL" id="JADILV010000049">
    <property type="protein sequence ID" value="MBO8483929.1"/>
    <property type="molecule type" value="Genomic_DNA"/>
</dbReference>
<dbReference type="PANTHER" id="PTHR11136">
    <property type="entry name" value="FOLYLPOLYGLUTAMATE SYNTHASE-RELATED"/>
    <property type="match status" value="1"/>
</dbReference>
<comment type="pathway">
    <text evidence="2">Cofactor biosynthesis; tetrahydrofolate biosynthesis; 7,8-dihydrofolate from 2-amino-4-hydroxy-6-hydroxymethyl-7,8-dihydropteridine diphosphate and 4-aminobenzoate: step 2/2.</text>
</comment>
<reference evidence="24" key="1">
    <citation type="submission" date="2020-10" db="EMBL/GenBank/DDBJ databases">
        <authorList>
            <person name="Gilroy R."/>
        </authorList>
    </citation>
    <scope>NUCLEOTIDE SEQUENCE</scope>
    <source>
        <strain evidence="24">G3-8215</strain>
    </source>
</reference>
<dbReference type="NCBIfam" id="TIGR01499">
    <property type="entry name" value="folC"/>
    <property type="match status" value="1"/>
</dbReference>
<dbReference type="AlphaFoldDB" id="A0A940DRX3"/>
<dbReference type="SUPFAM" id="SSF53244">
    <property type="entry name" value="MurD-like peptide ligases, peptide-binding domain"/>
    <property type="match status" value="1"/>
</dbReference>
<evidence type="ECO:0000256" key="8">
    <source>
        <dbReference type="ARBA" id="ARBA00022598"/>
    </source>
</evidence>
<keyword evidence="11 21" id="KW-0067">ATP-binding</keyword>
<dbReference type="GO" id="GO:0004326">
    <property type="term" value="F:tetrahydrofolylpolyglutamate synthase activity"/>
    <property type="evidence" value="ECO:0007669"/>
    <property type="project" value="UniProtKB-EC"/>
</dbReference>
<dbReference type="PIRSF" id="PIRSF001563">
    <property type="entry name" value="Folylpolyglu_synth"/>
    <property type="match status" value="1"/>
</dbReference>
<protein>
    <recommendedName>
        <fullName evidence="7">Dihydrofolate synthase/folylpolyglutamate synthase</fullName>
        <ecNumber evidence="5">6.3.2.12</ecNumber>
        <ecNumber evidence="6">6.3.2.17</ecNumber>
    </recommendedName>
    <alternativeName>
        <fullName evidence="16">Folylpoly-gamma-glutamate synthetase-dihydrofolate synthetase</fullName>
    </alternativeName>
    <alternativeName>
        <fullName evidence="14">Folylpolyglutamate synthetase</fullName>
    </alternativeName>
    <alternativeName>
        <fullName evidence="15">Tetrahydrofolylpolyglutamate synthase</fullName>
    </alternativeName>
</protein>
<evidence type="ECO:0000256" key="11">
    <source>
        <dbReference type="ARBA" id="ARBA00022840"/>
    </source>
</evidence>
<evidence type="ECO:0000256" key="4">
    <source>
        <dbReference type="ARBA" id="ARBA00008276"/>
    </source>
</evidence>
<comment type="catalytic activity">
    <reaction evidence="17">
        <text>(6S)-5,6,7,8-tetrahydrofolyl-(gamma-L-Glu)(n) + L-glutamate + ATP = (6S)-5,6,7,8-tetrahydrofolyl-(gamma-L-Glu)(n+1) + ADP + phosphate + H(+)</text>
        <dbReference type="Rhea" id="RHEA:10580"/>
        <dbReference type="Rhea" id="RHEA-COMP:14738"/>
        <dbReference type="Rhea" id="RHEA-COMP:14740"/>
        <dbReference type="ChEBI" id="CHEBI:15378"/>
        <dbReference type="ChEBI" id="CHEBI:29985"/>
        <dbReference type="ChEBI" id="CHEBI:30616"/>
        <dbReference type="ChEBI" id="CHEBI:43474"/>
        <dbReference type="ChEBI" id="CHEBI:141005"/>
        <dbReference type="ChEBI" id="CHEBI:456216"/>
        <dbReference type="EC" id="6.3.2.17"/>
    </reaction>
</comment>
<dbReference type="Proteomes" id="UP000725002">
    <property type="component" value="Unassembled WGS sequence"/>
</dbReference>
<evidence type="ECO:0000256" key="9">
    <source>
        <dbReference type="ARBA" id="ARBA00022723"/>
    </source>
</evidence>
<evidence type="ECO:0000259" key="23">
    <source>
        <dbReference type="Pfam" id="PF08245"/>
    </source>
</evidence>
<keyword evidence="12" id="KW-0460">Magnesium</keyword>